<protein>
    <submittedName>
        <fullName evidence="1">Uncharacterized protein</fullName>
    </submittedName>
</protein>
<evidence type="ECO:0000313" key="1">
    <source>
        <dbReference type="EMBL" id="KAK5848760.1"/>
    </source>
</evidence>
<reference evidence="1 2" key="1">
    <citation type="journal article" date="2023" name="Genes (Basel)">
        <title>Chromosome-Level Genome Assembly and Circadian Gene Repertoire of the Patagonia Blennie Eleginops maclovinus-The Closest Ancestral Proxy of Antarctic Cryonotothenioids.</title>
        <authorList>
            <person name="Cheng C.C."/>
            <person name="Rivera-Colon A.G."/>
            <person name="Minhas B.F."/>
            <person name="Wilson L."/>
            <person name="Rayamajhi N."/>
            <person name="Vargas-Chacoff L."/>
            <person name="Catchen J.M."/>
        </authorList>
    </citation>
    <scope>NUCLEOTIDE SEQUENCE [LARGE SCALE GENOMIC DNA]</scope>
    <source>
        <strain evidence="1">JMC-PN-2008</strain>
    </source>
</reference>
<dbReference type="InterPro" id="IPR042566">
    <property type="entry name" value="L1_C"/>
</dbReference>
<gene>
    <name evidence="1" type="ORF">PBY51_006351</name>
</gene>
<dbReference type="Gene3D" id="3.30.250.20">
    <property type="entry name" value="L1 transposable element, C-terminal domain"/>
    <property type="match status" value="1"/>
</dbReference>
<organism evidence="1 2">
    <name type="scientific">Eleginops maclovinus</name>
    <name type="common">Patagonian blennie</name>
    <name type="synonym">Eleginus maclovinus</name>
    <dbReference type="NCBI Taxonomy" id="56733"/>
    <lineage>
        <taxon>Eukaryota</taxon>
        <taxon>Metazoa</taxon>
        <taxon>Chordata</taxon>
        <taxon>Craniata</taxon>
        <taxon>Vertebrata</taxon>
        <taxon>Euteleostomi</taxon>
        <taxon>Actinopterygii</taxon>
        <taxon>Neopterygii</taxon>
        <taxon>Teleostei</taxon>
        <taxon>Neoteleostei</taxon>
        <taxon>Acanthomorphata</taxon>
        <taxon>Eupercaria</taxon>
        <taxon>Perciformes</taxon>
        <taxon>Notothenioidei</taxon>
        <taxon>Eleginopidae</taxon>
        <taxon>Eleginops</taxon>
    </lineage>
</organism>
<dbReference type="PANTHER" id="PTHR11505">
    <property type="entry name" value="L1 TRANSPOSABLE ELEMENT-RELATED"/>
    <property type="match status" value="1"/>
</dbReference>
<keyword evidence="2" id="KW-1185">Reference proteome</keyword>
<sequence length="123" mass="14289">MDLERGHRIYSENHNGYPRTVIFKCLRYSSRVAIPREALRVRPIMYAVKLLRFFADYSKHTVQRRKSFNEVRYKLNKKGITNFLLHPATLKVTIGKEIMLFSSVEEAGPNDRADTPMTTSPGE</sequence>
<accession>A0AAN7WUF2</accession>
<comment type="caution">
    <text evidence="1">The sequence shown here is derived from an EMBL/GenBank/DDBJ whole genome shotgun (WGS) entry which is preliminary data.</text>
</comment>
<dbReference type="InterPro" id="IPR004244">
    <property type="entry name" value="Transposase_22"/>
</dbReference>
<proteinExistence type="predicted"/>
<dbReference type="Proteomes" id="UP001346869">
    <property type="component" value="Unassembled WGS sequence"/>
</dbReference>
<reference evidence="1 2" key="2">
    <citation type="journal article" date="2023" name="Mol. Biol. Evol.">
        <title>Genomics of Secondarily Temperate Adaptation in the Only Non-Antarctic Icefish.</title>
        <authorList>
            <person name="Rivera-Colon A.G."/>
            <person name="Rayamajhi N."/>
            <person name="Minhas B.F."/>
            <person name="Madrigal G."/>
            <person name="Bilyk K.T."/>
            <person name="Yoon V."/>
            <person name="Hune M."/>
            <person name="Gregory S."/>
            <person name="Cheng C.H.C."/>
            <person name="Catchen J.M."/>
        </authorList>
    </citation>
    <scope>NUCLEOTIDE SEQUENCE [LARGE SCALE GENOMIC DNA]</scope>
    <source>
        <strain evidence="1">JMC-PN-2008</strain>
    </source>
</reference>
<dbReference type="AlphaFoldDB" id="A0AAN7WUF2"/>
<dbReference type="EMBL" id="JAUZQC010000025">
    <property type="protein sequence ID" value="KAK5848760.1"/>
    <property type="molecule type" value="Genomic_DNA"/>
</dbReference>
<evidence type="ECO:0000313" key="2">
    <source>
        <dbReference type="Proteomes" id="UP001346869"/>
    </source>
</evidence>
<name>A0AAN7WUF2_ELEMC</name>